<accession>A0ABC9XX10</accession>
<evidence type="ECO:0000256" key="1">
    <source>
        <dbReference type="SAM" id="MobiDB-lite"/>
    </source>
</evidence>
<proteinExistence type="predicted"/>
<dbReference type="Proteomes" id="UP001623348">
    <property type="component" value="Unassembled WGS sequence"/>
</dbReference>
<dbReference type="PANTHER" id="PTHR14352">
    <property type="entry name" value="HAUS AUGMIN-LIKE COMPLEX SUBUNIT 7"/>
    <property type="match status" value="1"/>
</dbReference>
<evidence type="ECO:0000313" key="2">
    <source>
        <dbReference type="EMBL" id="GAB0202293.1"/>
    </source>
</evidence>
<feature type="compositionally biased region" description="Pro residues" evidence="1">
    <location>
        <begin position="158"/>
        <end position="181"/>
    </location>
</feature>
<reference evidence="2 3" key="1">
    <citation type="submission" date="2024-06" db="EMBL/GenBank/DDBJ databases">
        <title>The draft genome of Grus japonensis, version 3.</title>
        <authorList>
            <person name="Nabeshima K."/>
            <person name="Suzuki S."/>
            <person name="Onuma M."/>
        </authorList>
    </citation>
    <scope>NUCLEOTIDE SEQUENCE [LARGE SCALE GENOMIC DNA]</scope>
    <source>
        <strain evidence="2 3">451A</strain>
    </source>
</reference>
<gene>
    <name evidence="2" type="ORF">GRJ2_002694900</name>
</gene>
<sequence>MAAAAAAAAATLERLEALSCPPIALVVPLEPAEALRLLCTPSARRLALLEWVCSRVYPPLATRLDALQNGPKDARLRELAKLGAELMLCRADDMALVEGTAPPERQLEFIRDLLDAAPPAGDGGEGSPKSRRSALRLTTRFLHEVLETPEGVAALNPACPPPPPIDHYGSPPPRRPQPRPSGPELEATLGAVRRRLEQLEAQSPELGGSPAPAPPALPALGVAGRDLAALATAFGETELWDPWGPLGSGGHPILASCGPLAPPVQQGLRKLVQNLGVVAQLNDTATEVTRLVGGPRHRAIDTRVAALRQRFGNVPKAGGPPQD</sequence>
<dbReference type="EMBL" id="BAAFJT010000038">
    <property type="protein sequence ID" value="GAB0202293.1"/>
    <property type="molecule type" value="Genomic_DNA"/>
</dbReference>
<organism evidence="2 3">
    <name type="scientific">Grus japonensis</name>
    <name type="common">Japanese crane</name>
    <name type="synonym">Red-crowned crane</name>
    <dbReference type="NCBI Taxonomy" id="30415"/>
    <lineage>
        <taxon>Eukaryota</taxon>
        <taxon>Metazoa</taxon>
        <taxon>Chordata</taxon>
        <taxon>Craniata</taxon>
        <taxon>Vertebrata</taxon>
        <taxon>Euteleostomi</taxon>
        <taxon>Archelosauria</taxon>
        <taxon>Archosauria</taxon>
        <taxon>Dinosauria</taxon>
        <taxon>Saurischia</taxon>
        <taxon>Theropoda</taxon>
        <taxon>Coelurosauria</taxon>
        <taxon>Aves</taxon>
        <taxon>Neognathae</taxon>
        <taxon>Neoaves</taxon>
        <taxon>Gruiformes</taxon>
        <taxon>Gruidae</taxon>
        <taxon>Grus</taxon>
    </lineage>
</organism>
<protein>
    <submittedName>
        <fullName evidence="2">HAUS augmin-like complex subunit 7</fullName>
    </submittedName>
</protein>
<name>A0ABC9XX10_GRUJA</name>
<dbReference type="InterPro" id="IPR029711">
    <property type="entry name" value="Haus7-like"/>
</dbReference>
<keyword evidence="3" id="KW-1185">Reference proteome</keyword>
<dbReference type="PANTHER" id="PTHR14352:SF2">
    <property type="entry name" value="HAUS AUGMIN-LIKE COMPLEX SUBUNIT 7"/>
    <property type="match status" value="1"/>
</dbReference>
<feature type="region of interest" description="Disordered" evidence="1">
    <location>
        <begin position="152"/>
        <end position="185"/>
    </location>
</feature>
<comment type="caution">
    <text evidence="2">The sequence shown here is derived from an EMBL/GenBank/DDBJ whole genome shotgun (WGS) entry which is preliminary data.</text>
</comment>
<dbReference type="AlphaFoldDB" id="A0ABC9XX10"/>
<evidence type="ECO:0000313" key="3">
    <source>
        <dbReference type="Proteomes" id="UP001623348"/>
    </source>
</evidence>